<dbReference type="InterPro" id="IPR053146">
    <property type="entry name" value="QDO-like"/>
</dbReference>
<proteinExistence type="predicted"/>
<dbReference type="SUPFAM" id="SSF51182">
    <property type="entry name" value="RmlC-like cupins"/>
    <property type="match status" value="1"/>
</dbReference>
<organism evidence="2 3">
    <name type="scientific">Arsenicicoccus piscis</name>
    <dbReference type="NCBI Taxonomy" id="673954"/>
    <lineage>
        <taxon>Bacteria</taxon>
        <taxon>Bacillati</taxon>
        <taxon>Actinomycetota</taxon>
        <taxon>Actinomycetes</taxon>
        <taxon>Micrococcales</taxon>
        <taxon>Intrasporangiaceae</taxon>
        <taxon>Arsenicicoccus</taxon>
    </lineage>
</organism>
<keyword evidence="3" id="KW-1185">Reference proteome</keyword>
<dbReference type="RefSeq" id="WP_284284741.1">
    <property type="nucleotide sequence ID" value="NZ_BSUJ01000001.1"/>
</dbReference>
<dbReference type="InterPro" id="IPR011051">
    <property type="entry name" value="RmlC_Cupin_sf"/>
</dbReference>
<comment type="caution">
    <text evidence="2">The sequence shown here is derived from an EMBL/GenBank/DDBJ whole genome shotgun (WGS) entry which is preliminary data.</text>
</comment>
<evidence type="ECO:0000313" key="3">
    <source>
        <dbReference type="Proteomes" id="UP001157109"/>
    </source>
</evidence>
<name>A0ABQ6HTA1_9MICO</name>
<reference evidence="3" key="1">
    <citation type="journal article" date="2019" name="Int. J. Syst. Evol. Microbiol.">
        <title>The Global Catalogue of Microorganisms (GCM) 10K type strain sequencing project: providing services to taxonomists for standard genome sequencing and annotation.</title>
        <authorList>
            <consortium name="The Broad Institute Genomics Platform"/>
            <consortium name="The Broad Institute Genome Sequencing Center for Infectious Disease"/>
            <person name="Wu L."/>
            <person name="Ma J."/>
        </authorList>
    </citation>
    <scope>NUCLEOTIDE SEQUENCE [LARGE SCALE GENOMIC DNA]</scope>
    <source>
        <strain evidence="3">NBRC 105830</strain>
    </source>
</reference>
<dbReference type="Proteomes" id="UP001157109">
    <property type="component" value="Unassembled WGS sequence"/>
</dbReference>
<evidence type="ECO:0000259" key="1">
    <source>
        <dbReference type="Pfam" id="PF07883"/>
    </source>
</evidence>
<feature type="domain" description="Cupin type-2" evidence="1">
    <location>
        <begin position="18"/>
        <end position="84"/>
    </location>
</feature>
<gene>
    <name evidence="2" type="ORF">GCM10025862_29600</name>
</gene>
<dbReference type="Gene3D" id="2.60.120.10">
    <property type="entry name" value="Jelly Rolls"/>
    <property type="match status" value="1"/>
</dbReference>
<dbReference type="InterPro" id="IPR013096">
    <property type="entry name" value="Cupin_2"/>
</dbReference>
<dbReference type="CDD" id="cd02215">
    <property type="entry name" value="cupin_QDO_N_C"/>
    <property type="match status" value="1"/>
</dbReference>
<sequence>MLLSGDETEGQFGVFTSTCPPGDIIPTHRHDDTHETFYVLDGAIRLFLQQRDGEKVSQVLRTGDFGFVPAGIPHAYRVEEPTRLMGVCSGGFERFFQAMGTLVDDPQADTPPFVPDGPRMGAAAQRYNMEFLHGFEWPTP</sequence>
<protein>
    <recommendedName>
        <fullName evidence="1">Cupin type-2 domain-containing protein</fullName>
    </recommendedName>
</protein>
<dbReference type="Pfam" id="PF07883">
    <property type="entry name" value="Cupin_2"/>
    <property type="match status" value="1"/>
</dbReference>
<dbReference type="EMBL" id="BSUJ01000001">
    <property type="protein sequence ID" value="GMA20939.1"/>
    <property type="molecule type" value="Genomic_DNA"/>
</dbReference>
<dbReference type="InterPro" id="IPR014710">
    <property type="entry name" value="RmlC-like_jellyroll"/>
</dbReference>
<accession>A0ABQ6HTA1</accession>
<evidence type="ECO:0000313" key="2">
    <source>
        <dbReference type="EMBL" id="GMA20939.1"/>
    </source>
</evidence>
<dbReference type="PANTHER" id="PTHR36440:SF1">
    <property type="entry name" value="PUTATIVE (AFU_ORTHOLOGUE AFUA_8G07350)-RELATED"/>
    <property type="match status" value="1"/>
</dbReference>
<dbReference type="PANTHER" id="PTHR36440">
    <property type="entry name" value="PUTATIVE (AFU_ORTHOLOGUE AFUA_8G07350)-RELATED"/>
    <property type="match status" value="1"/>
</dbReference>